<evidence type="ECO:0000313" key="2">
    <source>
        <dbReference type="EMBL" id="GJM54943.1"/>
    </source>
</evidence>
<dbReference type="Proteomes" id="UP001055025">
    <property type="component" value="Unassembled WGS sequence"/>
</dbReference>
<protein>
    <submittedName>
        <fullName evidence="2">Uncharacterized protein</fullName>
    </submittedName>
</protein>
<dbReference type="EMBL" id="BQKC01000001">
    <property type="protein sequence ID" value="GJM54943.1"/>
    <property type="molecule type" value="Genomic_DNA"/>
</dbReference>
<organism evidence="2 3">
    <name type="scientific">Granulimonas faecalis</name>
    <dbReference type="NCBI Taxonomy" id="2894155"/>
    <lineage>
        <taxon>Bacteria</taxon>
        <taxon>Bacillati</taxon>
        <taxon>Actinomycetota</taxon>
        <taxon>Coriobacteriia</taxon>
        <taxon>Coriobacteriales</taxon>
        <taxon>Kribbibacteriaceae</taxon>
        <taxon>Granulimonas</taxon>
    </lineage>
</organism>
<sequence>MASEDRPYRGTEFDPCDQGLPTVEGSPDEEAAVPDEAALAAREAEEVLSAGGRGETARRF</sequence>
<comment type="caution">
    <text evidence="2">The sequence shown here is derived from an EMBL/GenBank/DDBJ whole genome shotgun (WGS) entry which is preliminary data.</text>
</comment>
<evidence type="ECO:0000313" key="3">
    <source>
        <dbReference type="Proteomes" id="UP001055025"/>
    </source>
</evidence>
<dbReference type="AlphaFoldDB" id="A0AAV5B262"/>
<feature type="region of interest" description="Disordered" evidence="1">
    <location>
        <begin position="1"/>
        <end position="32"/>
    </location>
</feature>
<keyword evidence="3" id="KW-1185">Reference proteome</keyword>
<dbReference type="RefSeq" id="WP_135978640.1">
    <property type="nucleotide sequence ID" value="NZ_BQKC01000001.1"/>
</dbReference>
<proteinExistence type="predicted"/>
<accession>A0AAV5B262</accession>
<evidence type="ECO:0000256" key="1">
    <source>
        <dbReference type="SAM" id="MobiDB-lite"/>
    </source>
</evidence>
<gene>
    <name evidence="2" type="ORF">ATOP_05980</name>
</gene>
<reference evidence="2" key="1">
    <citation type="journal article" date="2022" name="Int. J. Syst. Evol. Microbiol.">
        <title>Granulimonas faecalis gen. nov., sp. nov., and Leptogranulimonas caecicola gen. nov., sp. nov., novel lactate-producing Atopobiaceae bacteria isolated from mouse intestines, and an emended description of the family Atopobiaceae.</title>
        <authorList>
            <person name="Morinaga K."/>
            <person name="Kusada H."/>
            <person name="Sakamoto S."/>
            <person name="Murakami T."/>
            <person name="Toyoda A."/>
            <person name="Mori H."/>
            <person name="Meng X.Y."/>
            <person name="Takashino M."/>
            <person name="Murotomi K."/>
            <person name="Tamaki H."/>
        </authorList>
    </citation>
    <scope>NUCLEOTIDE SEQUENCE</scope>
    <source>
        <strain evidence="2">OPF53</strain>
    </source>
</reference>
<name>A0AAV5B262_9ACTN</name>
<feature type="compositionally biased region" description="Basic and acidic residues" evidence="1">
    <location>
        <begin position="1"/>
        <end position="12"/>
    </location>
</feature>